<accession>A0A5Q0BDF7</accession>
<dbReference type="RefSeq" id="WP_153247542.1">
    <property type="nucleotide sequence ID" value="NZ_CP044205.1"/>
</dbReference>
<gene>
    <name evidence="2" type="ORF">F6R98_02080</name>
</gene>
<sequence>MACRSKPKWCFAIAGLTLTLMGAISDCAYGQDYTGALITFPTNAAFNPAYIYLCTNTGGEGDAAICQTQLQLTNNGYVTGVTQWNGNQPAPWAFLYTLGTYVLWQQDASQDASSWRSCTVTVATDGLHTGAENHPYSCPGLSWSNSHGDDVVDIALMAADGNGFFIPAGTLVPLPAPQQPLNPNETVPAPQRTITFINKSANYTALCINQLGTFTQTPCSGEAGSFSLDAKGKPKGTYVMDVPAGGWNSGVTVVSGIKLKGQQQTAFIATGQNLNTPDDPAYGARIEWVMYPQTGSTTTGVTTIDVSLVNGYNVGFKLYPDSHTVCSRAHHEGGAAHFSLYSKSDKMSEFPYDGSSPRSDCPSGMLAHGQGPNGATHTLGCYSDCAWATKNSSAQQQQLCCQGSYDNPPGSASNACPTASQIARPYSAALDTQVLRNGYTWAYDDYRGTFTCDGNESYTVEITDFDSSGSAPSPPGGSYSVTPLIGSGSAVINTATGMQLTNDAVFATASPLAVTVNGQAATIYLGTGQVTGPGATGVVVSGASPSGGKVTVAFPGN</sequence>
<organism evidence="2 3">
    <name type="scientific">Candidatus Methylospira mobilis</name>
    <dbReference type="NCBI Taxonomy" id="1808979"/>
    <lineage>
        <taxon>Bacteria</taxon>
        <taxon>Pseudomonadati</taxon>
        <taxon>Pseudomonadota</taxon>
        <taxon>Gammaproteobacteria</taxon>
        <taxon>Methylococcales</taxon>
        <taxon>Methylococcaceae</taxon>
        <taxon>Candidatus Methylospira</taxon>
    </lineage>
</organism>
<proteinExistence type="predicted"/>
<dbReference type="InterPro" id="IPR001938">
    <property type="entry name" value="Thaumatin"/>
</dbReference>
<dbReference type="EMBL" id="CP044205">
    <property type="protein sequence ID" value="QFY41559.1"/>
    <property type="molecule type" value="Genomic_DNA"/>
</dbReference>
<evidence type="ECO:0000313" key="2">
    <source>
        <dbReference type="EMBL" id="QFY41559.1"/>
    </source>
</evidence>
<dbReference type="Pfam" id="PF00314">
    <property type="entry name" value="Thaumatin"/>
    <property type="match status" value="1"/>
</dbReference>
<dbReference type="InParanoid" id="A0A5Q0BDF7"/>
<dbReference type="InterPro" id="IPR037176">
    <property type="entry name" value="Osmotin/thaumatin-like_sf"/>
</dbReference>
<name>A0A5Q0BDF7_9GAMM</name>
<reference evidence="2 3" key="1">
    <citation type="submission" date="2019-09" db="EMBL/GenBank/DDBJ databases">
        <title>Ecophysiology of the spiral-shaped methanotroph Methylospira mobilis as revealed by the complete genome sequence.</title>
        <authorList>
            <person name="Oshkin I.Y."/>
            <person name="Dedysh S.N."/>
            <person name="Miroshnikov K."/>
            <person name="Danilova O.V."/>
            <person name="Hakobyan A."/>
            <person name="Liesack W."/>
        </authorList>
    </citation>
    <scope>NUCLEOTIDE SEQUENCE [LARGE SCALE GENOMIC DNA]</scope>
    <source>
        <strain evidence="2 3">Shm1</strain>
    </source>
</reference>
<feature type="signal peptide" evidence="1">
    <location>
        <begin position="1"/>
        <end position="30"/>
    </location>
</feature>
<keyword evidence="1" id="KW-0732">Signal</keyword>
<protein>
    <submittedName>
        <fullName evidence="2">Thaumatin family protein</fullName>
    </submittedName>
</protein>
<dbReference type="OrthoDB" id="5740359at2"/>
<keyword evidence="3" id="KW-1185">Reference proteome</keyword>
<feature type="chain" id="PRO_5024837762" evidence="1">
    <location>
        <begin position="31"/>
        <end position="557"/>
    </location>
</feature>
<dbReference type="AlphaFoldDB" id="A0A5Q0BDF7"/>
<evidence type="ECO:0000313" key="3">
    <source>
        <dbReference type="Proteomes" id="UP000325755"/>
    </source>
</evidence>
<dbReference type="KEGG" id="mmob:F6R98_02080"/>
<dbReference type="Gene3D" id="2.60.110.10">
    <property type="entry name" value="Thaumatin"/>
    <property type="match status" value="1"/>
</dbReference>
<evidence type="ECO:0000256" key="1">
    <source>
        <dbReference type="SAM" id="SignalP"/>
    </source>
</evidence>
<dbReference type="SUPFAM" id="SSF49870">
    <property type="entry name" value="Osmotin, thaumatin-like protein"/>
    <property type="match status" value="1"/>
</dbReference>
<dbReference type="Proteomes" id="UP000325755">
    <property type="component" value="Chromosome"/>
</dbReference>